<dbReference type="Proteomes" id="UP000177996">
    <property type="component" value="Unassembled WGS sequence"/>
</dbReference>
<evidence type="ECO:0000313" key="1">
    <source>
        <dbReference type="EMBL" id="OGZ07632.1"/>
    </source>
</evidence>
<organism evidence="1 2">
    <name type="scientific">Candidatus Lloydbacteria bacterium RIFCSPHIGHO2_02_FULL_50_13</name>
    <dbReference type="NCBI Taxonomy" id="1798661"/>
    <lineage>
        <taxon>Bacteria</taxon>
        <taxon>Candidatus Lloydiibacteriota</taxon>
    </lineage>
</organism>
<sequence length="176" mass="20300">MVHTRLLIALTRFTLWLAFLCGRFAWHIGYHCRKLGKYLMLVGEEEIRYSWGAILFSRLWRTQIEIVSAFPKVYRGEIIGASFCFNERDNKRNVVLHLNWIATNAALFGPCPRDPWIFGGPCTIVIDPALSPIRELDGGDLWFSWPGGNYGVIHFNSSKHLRFAGSADTPRIYKYF</sequence>
<evidence type="ECO:0000313" key="2">
    <source>
        <dbReference type="Proteomes" id="UP000177996"/>
    </source>
</evidence>
<proteinExistence type="predicted"/>
<dbReference type="AlphaFoldDB" id="A0A1G2D2D4"/>
<name>A0A1G2D2D4_9BACT</name>
<comment type="caution">
    <text evidence="1">The sequence shown here is derived from an EMBL/GenBank/DDBJ whole genome shotgun (WGS) entry which is preliminary data.</text>
</comment>
<protein>
    <submittedName>
        <fullName evidence="1">Uncharacterized protein</fullName>
    </submittedName>
</protein>
<dbReference type="EMBL" id="MHLL01000055">
    <property type="protein sequence ID" value="OGZ07632.1"/>
    <property type="molecule type" value="Genomic_DNA"/>
</dbReference>
<accession>A0A1G2D2D4</accession>
<reference evidence="1 2" key="1">
    <citation type="journal article" date="2016" name="Nat. Commun.">
        <title>Thousands of microbial genomes shed light on interconnected biogeochemical processes in an aquifer system.</title>
        <authorList>
            <person name="Anantharaman K."/>
            <person name="Brown C.T."/>
            <person name="Hug L.A."/>
            <person name="Sharon I."/>
            <person name="Castelle C.J."/>
            <person name="Probst A.J."/>
            <person name="Thomas B.C."/>
            <person name="Singh A."/>
            <person name="Wilkins M.J."/>
            <person name="Karaoz U."/>
            <person name="Brodie E.L."/>
            <person name="Williams K.H."/>
            <person name="Hubbard S.S."/>
            <person name="Banfield J.F."/>
        </authorList>
    </citation>
    <scope>NUCLEOTIDE SEQUENCE [LARGE SCALE GENOMIC DNA]</scope>
</reference>
<gene>
    <name evidence="1" type="ORF">A3D65_03810</name>
</gene>
<dbReference type="STRING" id="1798661.A3D65_03810"/>